<dbReference type="EMBL" id="JAGUCN010000017">
    <property type="protein sequence ID" value="MBS2212629.1"/>
    <property type="molecule type" value="Genomic_DNA"/>
</dbReference>
<feature type="domain" description="Schlafen AlbA-2" evidence="1">
    <location>
        <begin position="7"/>
        <end position="126"/>
    </location>
</feature>
<dbReference type="PANTHER" id="PTHR30595">
    <property type="entry name" value="GLPR-RELATED TRANSCRIPTIONAL REPRESSOR"/>
    <property type="match status" value="1"/>
</dbReference>
<keyword evidence="2" id="KW-0067">ATP-binding</keyword>
<evidence type="ECO:0000313" key="2">
    <source>
        <dbReference type="EMBL" id="MBS2212629.1"/>
    </source>
</evidence>
<proteinExistence type="predicted"/>
<comment type="caution">
    <text evidence="2">The sequence shown here is derived from an EMBL/GenBank/DDBJ whole genome shotgun (WGS) entry which is preliminary data.</text>
</comment>
<organism evidence="2 3">
    <name type="scientific">Carboxylicivirga mesophila</name>
    <dbReference type="NCBI Taxonomy" id="1166478"/>
    <lineage>
        <taxon>Bacteria</taxon>
        <taxon>Pseudomonadati</taxon>
        <taxon>Bacteroidota</taxon>
        <taxon>Bacteroidia</taxon>
        <taxon>Marinilabiliales</taxon>
        <taxon>Marinilabiliaceae</taxon>
        <taxon>Carboxylicivirga</taxon>
    </lineage>
</organism>
<reference evidence="2 3" key="1">
    <citation type="journal article" date="2014" name="Int. J. Syst. Evol. Microbiol.">
        <title>Carboxylicivirga gen. nov. in the family Marinilabiliaceae with two novel species, Carboxylicivirga mesophila sp. nov. and Carboxylicivirga taeanensis sp. nov., and reclassification of Cytophaga fermentans as Saccharicrinis fermentans gen. nov., comb. nov.</title>
        <authorList>
            <person name="Yang S.H."/>
            <person name="Seo H.S."/>
            <person name="Woo J.H."/>
            <person name="Oh H.M."/>
            <person name="Jang H."/>
            <person name="Lee J.H."/>
            <person name="Kim S.J."/>
            <person name="Kwon K.K."/>
        </authorList>
    </citation>
    <scope>NUCLEOTIDE SEQUENCE [LARGE SCALE GENOMIC DNA]</scope>
    <source>
        <strain evidence="2 3">JCM 18290</strain>
    </source>
</reference>
<dbReference type="PANTHER" id="PTHR30595:SF6">
    <property type="entry name" value="SCHLAFEN ALBA-2 DOMAIN-CONTAINING PROTEIN"/>
    <property type="match status" value="1"/>
</dbReference>
<evidence type="ECO:0000259" key="1">
    <source>
        <dbReference type="Pfam" id="PF04326"/>
    </source>
</evidence>
<dbReference type="Proteomes" id="UP000721861">
    <property type="component" value="Unassembled WGS sequence"/>
</dbReference>
<protein>
    <submittedName>
        <fullName evidence="2">ATP-binding protein</fullName>
    </submittedName>
</protein>
<keyword evidence="3" id="KW-1185">Reference proteome</keyword>
<dbReference type="Gene3D" id="3.30.950.30">
    <property type="entry name" value="Schlafen, AAA domain"/>
    <property type="match status" value="1"/>
</dbReference>
<dbReference type="InterPro" id="IPR038461">
    <property type="entry name" value="Schlafen_AlbA_2_dom_sf"/>
</dbReference>
<sequence>MRYDYHQVKNNKNLEHEVLKAVCGFLNAEGGKLLIGVSDYGEILGLSNDYWTLKKMSKDGFEQRLILIISNMIGKKFCKQVHITFAQLDGKEICIIHIEKSKQPAFLKENSRTIFYLRTGNLTNPLTTKEAVEYLQSN</sequence>
<keyword evidence="2" id="KW-0547">Nucleotide-binding</keyword>
<dbReference type="InterPro" id="IPR007421">
    <property type="entry name" value="Schlafen_AlbA_2_dom"/>
</dbReference>
<dbReference type="Pfam" id="PF04326">
    <property type="entry name" value="SLFN_AlbA_2"/>
    <property type="match status" value="1"/>
</dbReference>
<evidence type="ECO:0000313" key="3">
    <source>
        <dbReference type="Proteomes" id="UP000721861"/>
    </source>
</evidence>
<dbReference type="GO" id="GO:0005524">
    <property type="term" value="F:ATP binding"/>
    <property type="evidence" value="ECO:0007669"/>
    <property type="project" value="UniProtKB-KW"/>
</dbReference>
<gene>
    <name evidence="2" type="ORF">KEM09_14520</name>
</gene>
<accession>A0ABS5KCJ5</accession>
<name>A0ABS5KCJ5_9BACT</name>